<evidence type="ECO:0000313" key="7">
    <source>
        <dbReference type="EMBL" id="GMG29609.1"/>
    </source>
</evidence>
<dbReference type="GO" id="GO:0022857">
    <property type="term" value="F:transmembrane transporter activity"/>
    <property type="evidence" value="ECO:0007669"/>
    <property type="project" value="UniProtKB-ARBA"/>
</dbReference>
<reference evidence="7" key="1">
    <citation type="submission" date="2023-04" db="EMBL/GenBank/DDBJ databases">
        <title>Aspergillus oryzae NBRC 4228.</title>
        <authorList>
            <person name="Ichikawa N."/>
            <person name="Sato H."/>
            <person name="Tonouchi N."/>
        </authorList>
    </citation>
    <scope>NUCLEOTIDE SEQUENCE</scope>
    <source>
        <strain evidence="7">NBRC 4228</strain>
    </source>
</reference>
<feature type="transmembrane region" description="Helical" evidence="6">
    <location>
        <begin position="53"/>
        <end position="76"/>
    </location>
</feature>
<dbReference type="GO" id="GO:0016020">
    <property type="term" value="C:membrane"/>
    <property type="evidence" value="ECO:0007669"/>
    <property type="project" value="UniProtKB-SubCell"/>
</dbReference>
<evidence type="ECO:0000256" key="1">
    <source>
        <dbReference type="ARBA" id="ARBA00004141"/>
    </source>
</evidence>
<dbReference type="AlphaFoldDB" id="A0AAN5BRY0"/>
<evidence type="ECO:0000313" key="8">
    <source>
        <dbReference type="Proteomes" id="UP001165205"/>
    </source>
</evidence>
<feature type="transmembrane region" description="Helical" evidence="6">
    <location>
        <begin position="119"/>
        <end position="140"/>
    </location>
</feature>
<protein>
    <submittedName>
        <fullName evidence="7">Unnamed protein product</fullName>
    </submittedName>
</protein>
<gene>
    <name evidence="7" type="ORF">Aory04_000584700</name>
</gene>
<comment type="caution">
    <text evidence="7">The sequence shown here is derived from an EMBL/GenBank/DDBJ whole genome shotgun (WGS) entry which is preliminary data.</text>
</comment>
<evidence type="ECO:0000256" key="6">
    <source>
        <dbReference type="SAM" id="Phobius"/>
    </source>
</evidence>
<dbReference type="PANTHER" id="PTHR45649:SF20">
    <property type="entry name" value="TRANSPORTER, PUTATIVE (EUROFUNG)-RELATED"/>
    <property type="match status" value="1"/>
</dbReference>
<dbReference type="Proteomes" id="UP001165205">
    <property type="component" value="Unassembled WGS sequence"/>
</dbReference>
<evidence type="ECO:0000256" key="2">
    <source>
        <dbReference type="ARBA" id="ARBA00022448"/>
    </source>
</evidence>
<feature type="transmembrane region" description="Helical" evidence="6">
    <location>
        <begin position="82"/>
        <end position="107"/>
    </location>
</feature>
<keyword evidence="5 6" id="KW-0472">Membrane</keyword>
<keyword evidence="2" id="KW-0813">Transport</keyword>
<dbReference type="PANTHER" id="PTHR45649">
    <property type="entry name" value="AMINO-ACID PERMEASE BAT1"/>
    <property type="match status" value="1"/>
</dbReference>
<evidence type="ECO:0000256" key="3">
    <source>
        <dbReference type="ARBA" id="ARBA00022692"/>
    </source>
</evidence>
<comment type="subcellular location">
    <subcellularLocation>
        <location evidence="1">Membrane</location>
        <topology evidence="1">Multi-pass membrane protein</topology>
    </subcellularLocation>
</comment>
<organism evidence="7 8">
    <name type="scientific">Aspergillus oryzae</name>
    <name type="common">Yellow koji mold</name>
    <dbReference type="NCBI Taxonomy" id="5062"/>
    <lineage>
        <taxon>Eukaryota</taxon>
        <taxon>Fungi</taxon>
        <taxon>Dikarya</taxon>
        <taxon>Ascomycota</taxon>
        <taxon>Pezizomycotina</taxon>
        <taxon>Eurotiomycetes</taxon>
        <taxon>Eurotiomycetidae</taxon>
        <taxon>Eurotiales</taxon>
        <taxon>Aspergillaceae</taxon>
        <taxon>Aspergillus</taxon>
        <taxon>Aspergillus subgen. Circumdati</taxon>
    </lineage>
</organism>
<keyword evidence="3 6" id="KW-0812">Transmembrane</keyword>
<evidence type="ECO:0000256" key="5">
    <source>
        <dbReference type="ARBA" id="ARBA00023136"/>
    </source>
</evidence>
<proteinExistence type="predicted"/>
<dbReference type="EMBL" id="BSYA01000059">
    <property type="protein sequence ID" value="GMG29609.1"/>
    <property type="molecule type" value="Genomic_DNA"/>
</dbReference>
<dbReference type="Gene3D" id="1.20.1740.10">
    <property type="entry name" value="Amino acid/polyamine transporter I"/>
    <property type="match status" value="1"/>
</dbReference>
<evidence type="ECO:0000256" key="4">
    <source>
        <dbReference type="ARBA" id="ARBA00022989"/>
    </source>
</evidence>
<accession>A0AAN5BRY0</accession>
<name>A0AAN5BRY0_ASPOZ</name>
<keyword evidence="4 6" id="KW-1133">Transmembrane helix</keyword>
<sequence>MPLTKLVIYGFILVFILQCFLGTSLAEFVSAYPVEGGMYHWIAAIAPKRYNSLLSFLTGCSTVFGCETIILPLILVGHCANYIVGIFTAASTNLVYASNFMALIALYHDDIKLQPWMTFVAYQVLNVLTSAVVMFGNRFIPGINKFACKLC</sequence>
<feature type="transmembrane region" description="Helical" evidence="6">
    <location>
        <begin position="6"/>
        <end position="32"/>
    </location>
</feature>